<proteinExistence type="inferred from homology"/>
<dbReference type="GO" id="GO:0003700">
    <property type="term" value="F:DNA-binding transcription factor activity"/>
    <property type="evidence" value="ECO:0007669"/>
    <property type="project" value="InterPro"/>
</dbReference>
<dbReference type="PANTHER" id="PTHR30537:SF3">
    <property type="entry name" value="TRANSCRIPTIONAL REGULATORY PROTEIN"/>
    <property type="match status" value="1"/>
</dbReference>
<dbReference type="SUPFAM" id="SSF46785">
    <property type="entry name" value="Winged helix' DNA-binding domain"/>
    <property type="match status" value="1"/>
</dbReference>
<reference evidence="6" key="1">
    <citation type="submission" date="2018-06" db="EMBL/GenBank/DDBJ databases">
        <authorList>
            <person name="Zhirakovskaya E."/>
        </authorList>
    </citation>
    <scope>NUCLEOTIDE SEQUENCE</scope>
</reference>
<dbReference type="InterPro" id="IPR058163">
    <property type="entry name" value="LysR-type_TF_proteobact-type"/>
</dbReference>
<evidence type="ECO:0000313" key="6">
    <source>
        <dbReference type="EMBL" id="VAW62761.1"/>
    </source>
</evidence>
<feature type="domain" description="HTH lysR-type" evidence="5">
    <location>
        <begin position="5"/>
        <end position="62"/>
    </location>
</feature>
<evidence type="ECO:0000256" key="3">
    <source>
        <dbReference type="ARBA" id="ARBA00023125"/>
    </source>
</evidence>
<dbReference type="Pfam" id="PF00126">
    <property type="entry name" value="HTH_1"/>
    <property type="match status" value="1"/>
</dbReference>
<evidence type="ECO:0000256" key="2">
    <source>
        <dbReference type="ARBA" id="ARBA00023015"/>
    </source>
</evidence>
<dbReference type="AlphaFoldDB" id="A0A3B0X4X5"/>
<evidence type="ECO:0000256" key="4">
    <source>
        <dbReference type="ARBA" id="ARBA00023163"/>
    </source>
</evidence>
<comment type="similarity">
    <text evidence="1">Belongs to the LysR transcriptional regulatory family.</text>
</comment>
<dbReference type="InterPro" id="IPR005119">
    <property type="entry name" value="LysR_subst-bd"/>
</dbReference>
<name>A0A3B0X4X5_9ZZZZ</name>
<dbReference type="EMBL" id="UOFG01000181">
    <property type="protein sequence ID" value="VAW62761.1"/>
    <property type="molecule type" value="Genomic_DNA"/>
</dbReference>
<keyword evidence="4" id="KW-0804">Transcription</keyword>
<dbReference type="GO" id="GO:0043565">
    <property type="term" value="F:sequence-specific DNA binding"/>
    <property type="evidence" value="ECO:0007669"/>
    <property type="project" value="TreeGrafter"/>
</dbReference>
<accession>A0A3B0X4X5</accession>
<dbReference type="Gene3D" id="3.40.190.290">
    <property type="match status" value="1"/>
</dbReference>
<dbReference type="InterPro" id="IPR036390">
    <property type="entry name" value="WH_DNA-bd_sf"/>
</dbReference>
<evidence type="ECO:0000259" key="5">
    <source>
        <dbReference type="PROSITE" id="PS50931"/>
    </source>
</evidence>
<dbReference type="InterPro" id="IPR000847">
    <property type="entry name" value="LysR_HTH_N"/>
</dbReference>
<keyword evidence="3" id="KW-0238">DNA-binding</keyword>
<protein>
    <submittedName>
        <fullName evidence="6">Transcriptional regulator, LysR family</fullName>
    </submittedName>
</protein>
<dbReference type="PANTHER" id="PTHR30537">
    <property type="entry name" value="HTH-TYPE TRANSCRIPTIONAL REGULATOR"/>
    <property type="match status" value="1"/>
</dbReference>
<evidence type="ECO:0000256" key="1">
    <source>
        <dbReference type="ARBA" id="ARBA00009437"/>
    </source>
</evidence>
<organism evidence="6">
    <name type="scientific">hydrothermal vent metagenome</name>
    <dbReference type="NCBI Taxonomy" id="652676"/>
    <lineage>
        <taxon>unclassified sequences</taxon>
        <taxon>metagenomes</taxon>
        <taxon>ecological metagenomes</taxon>
    </lineage>
</organism>
<dbReference type="InterPro" id="IPR036388">
    <property type="entry name" value="WH-like_DNA-bd_sf"/>
</dbReference>
<dbReference type="GO" id="GO:0006351">
    <property type="term" value="P:DNA-templated transcription"/>
    <property type="evidence" value="ECO:0007669"/>
    <property type="project" value="TreeGrafter"/>
</dbReference>
<dbReference type="SUPFAM" id="SSF53850">
    <property type="entry name" value="Periplasmic binding protein-like II"/>
    <property type="match status" value="1"/>
</dbReference>
<dbReference type="Pfam" id="PF03466">
    <property type="entry name" value="LysR_substrate"/>
    <property type="match status" value="1"/>
</dbReference>
<sequence length="298" mass="33818">MSQNMDWDDIRYFLSVSRTGSIRGAAIKLGVNHSTVSRRISQLESNMGVRLFDKLPTGYIITPTGEEIIEFACQIEEQAHAMERKIYGRDTELSGNLRVTLTAALSTNLLMPDLEQFTRQYPGINIELVVSDEEFSLSKREADVAIRVTNGKPPEHLIGRQLLTYAKCTYASREYIALHDIENTPDSAHWIGWDDDMPFPQWVKNSEYPEASIRHQVNHILSQLAAAKVGLGISILPCFIGDVEPTLQRVPRALVRKGRDIWLLTHRDLRQTARVRVFTEFMADAIRAHADLLEGRCE</sequence>
<keyword evidence="2" id="KW-0805">Transcription regulation</keyword>
<dbReference type="PROSITE" id="PS50931">
    <property type="entry name" value="HTH_LYSR"/>
    <property type="match status" value="1"/>
</dbReference>
<dbReference type="Gene3D" id="1.10.10.10">
    <property type="entry name" value="Winged helix-like DNA-binding domain superfamily/Winged helix DNA-binding domain"/>
    <property type="match status" value="1"/>
</dbReference>
<gene>
    <name evidence="6" type="ORF">MNBD_GAMMA11-3138</name>
</gene>